<sequence length="274" mass="30705">MSQQSSIVSCEWLAGELSNPQVVIIDCRFRLGQPDWGEQAYQIAHIPGAYYLNLDQDLSSPVATHGGRHPLPDLSHLAEKLASMGIVFGETLVVAYDDMRFAFASRLWWLLRYLGHENVALLDGGWTAWEKQGYPVTNDPCKARSGAFSPKVHTDWIVDIEGVKTRKHLPSVVLVDSRDSDRYRGEHEPIDPIAGHIEGAINSPWKQVTNEQGYLLPFEQLQTLWQDYQNAQEIIVYCGSGVTACVNLFCLDLVGIPNAKLYPGGWSDWCSYLV</sequence>
<evidence type="ECO:0000313" key="5">
    <source>
        <dbReference type="Proteomes" id="UP000008204"/>
    </source>
</evidence>
<dbReference type="InterPro" id="IPR036873">
    <property type="entry name" value="Rhodanese-like_dom_sf"/>
</dbReference>
<dbReference type="InterPro" id="IPR045078">
    <property type="entry name" value="TST/MPST-like"/>
</dbReference>
<dbReference type="CDD" id="cd01449">
    <property type="entry name" value="TST_Repeat_2"/>
    <property type="match status" value="1"/>
</dbReference>
<dbReference type="HOGENOM" id="CLU_031618_0_0_3"/>
<dbReference type="InterPro" id="IPR001763">
    <property type="entry name" value="Rhodanese-like_dom"/>
</dbReference>
<dbReference type="GO" id="GO:0004792">
    <property type="term" value="F:thiosulfate-cyanide sulfurtransferase activity"/>
    <property type="evidence" value="ECO:0007669"/>
    <property type="project" value="InterPro"/>
</dbReference>
<proteinExistence type="predicted"/>
<evidence type="ECO:0000256" key="2">
    <source>
        <dbReference type="ARBA" id="ARBA00022737"/>
    </source>
</evidence>
<dbReference type="Pfam" id="PF00581">
    <property type="entry name" value="Rhodanese"/>
    <property type="match status" value="2"/>
</dbReference>
<dbReference type="EMBL" id="CP001287">
    <property type="protein sequence ID" value="ACK65889.1"/>
    <property type="molecule type" value="Genomic_DNA"/>
</dbReference>
<dbReference type="PANTHER" id="PTHR11364">
    <property type="entry name" value="THIOSULFATE SULFERTANSFERASE"/>
    <property type="match status" value="1"/>
</dbReference>
<dbReference type="PROSITE" id="PS50206">
    <property type="entry name" value="RHODANESE_3"/>
    <property type="match status" value="2"/>
</dbReference>
<keyword evidence="2" id="KW-0677">Repeat</keyword>
<keyword evidence="1" id="KW-0808">Transferase</keyword>
<name>B7JXS5_RIPO1</name>
<dbReference type="CDD" id="cd01448">
    <property type="entry name" value="TST_Repeat_1"/>
    <property type="match status" value="1"/>
</dbReference>
<dbReference type="SMART" id="SM00450">
    <property type="entry name" value="RHOD"/>
    <property type="match status" value="2"/>
</dbReference>
<reference evidence="5" key="1">
    <citation type="journal article" date="2011" name="MBio">
        <title>Novel metabolic attributes of the genus Cyanothece, comprising a group of unicellular nitrogen-fixing Cyanobacteria.</title>
        <authorList>
            <person name="Bandyopadhyay A."/>
            <person name="Elvitigala T."/>
            <person name="Welsh E."/>
            <person name="Stockel J."/>
            <person name="Liberton M."/>
            <person name="Min H."/>
            <person name="Sherman L.A."/>
            <person name="Pakrasi H.B."/>
        </authorList>
    </citation>
    <scope>NUCLEOTIDE SEQUENCE [LARGE SCALE GENOMIC DNA]</scope>
    <source>
        <strain evidence="5">PCC 8801</strain>
    </source>
</reference>
<dbReference type="Gene3D" id="3.40.250.10">
    <property type="entry name" value="Rhodanese-like domain"/>
    <property type="match status" value="2"/>
</dbReference>
<accession>B7JXS5</accession>
<dbReference type="InterPro" id="IPR001307">
    <property type="entry name" value="Thiosulphate_STrfase_CS"/>
</dbReference>
<dbReference type="eggNOG" id="COG2897">
    <property type="taxonomic scope" value="Bacteria"/>
</dbReference>
<evidence type="ECO:0000259" key="3">
    <source>
        <dbReference type="PROSITE" id="PS50206"/>
    </source>
</evidence>
<dbReference type="AlphaFoldDB" id="B7JXS5"/>
<feature type="domain" description="Rhodanese" evidence="3">
    <location>
        <begin position="18"/>
        <end position="138"/>
    </location>
</feature>
<dbReference type="SUPFAM" id="SSF52821">
    <property type="entry name" value="Rhodanese/Cell cycle control phosphatase"/>
    <property type="match status" value="2"/>
</dbReference>
<protein>
    <submittedName>
        <fullName evidence="4">Rhodanese domain protein</fullName>
    </submittedName>
</protein>
<dbReference type="PANTHER" id="PTHR11364:SF27">
    <property type="entry name" value="SULFURTRANSFERASE"/>
    <property type="match status" value="1"/>
</dbReference>
<organism evidence="4 5">
    <name type="scientific">Rippkaea orientalis (strain PCC 8801 / RF-1)</name>
    <name type="common">Cyanothece sp. (strain PCC 8801)</name>
    <dbReference type="NCBI Taxonomy" id="41431"/>
    <lineage>
        <taxon>Bacteria</taxon>
        <taxon>Bacillati</taxon>
        <taxon>Cyanobacteriota</taxon>
        <taxon>Cyanophyceae</taxon>
        <taxon>Oscillatoriophycideae</taxon>
        <taxon>Chroococcales</taxon>
        <taxon>Aphanothecaceae</taxon>
        <taxon>Rippkaea</taxon>
        <taxon>Rippkaea orientalis</taxon>
    </lineage>
</organism>
<dbReference type="PROSITE" id="PS00380">
    <property type="entry name" value="RHODANESE_1"/>
    <property type="match status" value="1"/>
</dbReference>
<dbReference type="FunFam" id="3.40.250.10:FF:000035">
    <property type="entry name" value="Thiosulfate sulfurtransferase"/>
    <property type="match status" value="1"/>
</dbReference>
<evidence type="ECO:0000256" key="1">
    <source>
        <dbReference type="ARBA" id="ARBA00022679"/>
    </source>
</evidence>
<dbReference type="OrthoDB" id="9770030at2"/>
<evidence type="ECO:0000313" key="4">
    <source>
        <dbReference type="EMBL" id="ACK65889.1"/>
    </source>
</evidence>
<dbReference type="RefSeq" id="WP_012595161.1">
    <property type="nucleotide sequence ID" value="NC_011726.1"/>
</dbReference>
<feature type="domain" description="Rhodanese" evidence="3">
    <location>
        <begin position="168"/>
        <end position="271"/>
    </location>
</feature>
<dbReference type="Proteomes" id="UP000008204">
    <property type="component" value="Chromosome"/>
</dbReference>
<gene>
    <name evidence="4" type="ordered locus">PCC8801_1846</name>
</gene>
<dbReference type="KEGG" id="cyp:PCC8801_1846"/>
<keyword evidence="5" id="KW-1185">Reference proteome</keyword>
<dbReference type="STRING" id="41431.PCC8801_1846"/>